<evidence type="ECO:0000256" key="1">
    <source>
        <dbReference type="ARBA" id="ARBA00006432"/>
    </source>
</evidence>
<keyword evidence="7" id="KW-1185">Reference proteome</keyword>
<organism evidence="6 7">
    <name type="scientific">Nocardioides bruguierae</name>
    <dbReference type="NCBI Taxonomy" id="2945102"/>
    <lineage>
        <taxon>Bacteria</taxon>
        <taxon>Bacillati</taxon>
        <taxon>Actinomycetota</taxon>
        <taxon>Actinomycetes</taxon>
        <taxon>Propionibacteriales</taxon>
        <taxon>Nocardioidaceae</taxon>
        <taxon>Nocardioides</taxon>
    </lineage>
</organism>
<comment type="caution">
    <text evidence="6">The sequence shown here is derived from an EMBL/GenBank/DDBJ whole genome shotgun (WGS) entry which is preliminary data.</text>
</comment>
<keyword evidence="2" id="KW-0436">Ligase</keyword>
<dbReference type="PANTHER" id="PTHR43767:SF1">
    <property type="entry name" value="NONRIBOSOMAL PEPTIDE SYNTHASE PES1 (EUROFUNG)-RELATED"/>
    <property type="match status" value="1"/>
</dbReference>
<accession>A0A9X2D442</accession>
<dbReference type="FunFam" id="3.30.300.30:FF:000008">
    <property type="entry name" value="2,3-dihydroxybenzoate-AMP ligase"/>
    <property type="match status" value="1"/>
</dbReference>
<sequence length="542" mass="57787">MITPVRDRDGLHTLGRWTTDRAKATPARPAIDDRGVVLTYAELDARAGHLAEALVAAGYAPGQRIATLSGNSADQVVLFFACAKAGLVLVPLSWRLAPPEIAAQVADCDPAVLVVEDEFSSLAAAALEDPAVAGAIGLEPTGLPVVRFGRQGIEHGVPAPRPTLDAPDPGSPTAGGPSATPRPPVADDDPLLIIFTSGTQSRARGAVLTHANCFWTNLSLSRTAEVTSRDVVLAVMPQFHVGGWNIQPLLAWWMGATVVLERTFDAGRVLHLIEERRITTTMGVPATYLMLSQHPGFEAADLSSLRHAIVGGAPMPEPLLRTWHRRGVALTQGYGLTEAAPNVLCLPPEEATARVGMAGTPYPHVEVDLVDPVTDEVLVGPGRGELVVRGPNVFAGYFRQPATRPGCRHGLHTGDLAERDADGYYRIVDRLTDLFISGGEQVSPAEVEAVLLAHAGVADAAVIGVPSARWGEVGVAFVVLRDGVPTDAEDLLEHCRGRLARFKVPSQVEVVTQVPRTSSDKILRRALAQEWRERTPTQEGPR</sequence>
<dbReference type="InterPro" id="IPR045851">
    <property type="entry name" value="AMP-bd_C_sf"/>
</dbReference>
<name>A0A9X2D442_9ACTN</name>
<protein>
    <submittedName>
        <fullName evidence="6">AMP-binding protein</fullName>
    </submittedName>
</protein>
<dbReference type="InterPro" id="IPR000873">
    <property type="entry name" value="AMP-dep_synth/lig_dom"/>
</dbReference>
<dbReference type="GO" id="GO:0016878">
    <property type="term" value="F:acid-thiol ligase activity"/>
    <property type="evidence" value="ECO:0007669"/>
    <property type="project" value="UniProtKB-ARBA"/>
</dbReference>
<dbReference type="Gene3D" id="3.40.50.12780">
    <property type="entry name" value="N-terminal domain of ligase-like"/>
    <property type="match status" value="1"/>
</dbReference>
<dbReference type="InterPro" id="IPR025110">
    <property type="entry name" value="AMP-bd_C"/>
</dbReference>
<dbReference type="InterPro" id="IPR042099">
    <property type="entry name" value="ANL_N_sf"/>
</dbReference>
<dbReference type="Gene3D" id="3.30.300.30">
    <property type="match status" value="1"/>
</dbReference>
<dbReference type="Pfam" id="PF13193">
    <property type="entry name" value="AMP-binding_C"/>
    <property type="match status" value="1"/>
</dbReference>
<evidence type="ECO:0000259" key="4">
    <source>
        <dbReference type="Pfam" id="PF00501"/>
    </source>
</evidence>
<feature type="domain" description="AMP-dependent synthetase/ligase" evidence="4">
    <location>
        <begin position="20"/>
        <end position="398"/>
    </location>
</feature>
<feature type="domain" description="AMP-binding enzyme C-terminal" evidence="5">
    <location>
        <begin position="446"/>
        <end position="521"/>
    </location>
</feature>
<evidence type="ECO:0000256" key="2">
    <source>
        <dbReference type="ARBA" id="ARBA00022598"/>
    </source>
</evidence>
<dbReference type="AlphaFoldDB" id="A0A9X2D442"/>
<evidence type="ECO:0000259" key="5">
    <source>
        <dbReference type="Pfam" id="PF13193"/>
    </source>
</evidence>
<dbReference type="SUPFAM" id="SSF56801">
    <property type="entry name" value="Acetyl-CoA synthetase-like"/>
    <property type="match status" value="1"/>
</dbReference>
<comment type="similarity">
    <text evidence="1">Belongs to the ATP-dependent AMP-binding enzyme family.</text>
</comment>
<reference evidence="6" key="1">
    <citation type="submission" date="2022-05" db="EMBL/GenBank/DDBJ databases">
        <authorList>
            <person name="Tuo L."/>
        </authorList>
    </citation>
    <scope>NUCLEOTIDE SEQUENCE</scope>
    <source>
        <strain evidence="6">BSK12Z-4</strain>
    </source>
</reference>
<evidence type="ECO:0000313" key="6">
    <source>
        <dbReference type="EMBL" id="MCM0619017.1"/>
    </source>
</evidence>
<evidence type="ECO:0000256" key="3">
    <source>
        <dbReference type="SAM" id="MobiDB-lite"/>
    </source>
</evidence>
<proteinExistence type="inferred from homology"/>
<gene>
    <name evidence="6" type="ORF">M8330_01755</name>
</gene>
<dbReference type="EMBL" id="JAMOIL010000001">
    <property type="protein sequence ID" value="MCM0619017.1"/>
    <property type="molecule type" value="Genomic_DNA"/>
</dbReference>
<feature type="region of interest" description="Disordered" evidence="3">
    <location>
        <begin position="157"/>
        <end position="185"/>
    </location>
</feature>
<dbReference type="RefSeq" id="WP_250825925.1">
    <property type="nucleotide sequence ID" value="NZ_JAMOIL010000001.1"/>
</dbReference>
<evidence type="ECO:0000313" key="7">
    <source>
        <dbReference type="Proteomes" id="UP001139485"/>
    </source>
</evidence>
<dbReference type="InterPro" id="IPR050237">
    <property type="entry name" value="ATP-dep_AMP-bd_enzyme"/>
</dbReference>
<dbReference type="PANTHER" id="PTHR43767">
    <property type="entry name" value="LONG-CHAIN-FATTY-ACID--COA LIGASE"/>
    <property type="match status" value="1"/>
</dbReference>
<dbReference type="Proteomes" id="UP001139485">
    <property type="component" value="Unassembled WGS sequence"/>
</dbReference>
<dbReference type="Pfam" id="PF00501">
    <property type="entry name" value="AMP-binding"/>
    <property type="match status" value="1"/>
</dbReference>